<feature type="coiled-coil region" evidence="1">
    <location>
        <begin position="136"/>
        <end position="163"/>
    </location>
</feature>
<sequence>MSRTIWHNLKCLARAKSDLDDMNVDSNDTLELVADALPTIGLAEAPHSHNHVKSPQTQDNSTKDDPYDRGSKLDPEGVAKGRDATINKLNEDADPNEGFPDNGNTAGDKIGKELPHFAPKANHPLEKVNHSRCKEYKKYKAKRDSLVLEKERLENELLQILAASKQDKESFAKDCTLTPGLIWYHRSGGGYELTREYALTKDCTFTLGYIWYHHSGGGYELIREYALTKDCTFTPGYIWYYYSGGGHELTRQSALTKDCTFTPGYIWYYHFEGGHELTRESTLTKDCTLTPGLGVQALHMLCPFVMYHGLYSFKLLKFLTQECSYGPLSPLLKGSGASGDGRTTPKKEACSSHSFNQKDGSACIVLDECITEHTHEVEAMGCDSKLPLGNITRLRMEFIED</sequence>
<feature type="region of interest" description="Disordered" evidence="2">
    <location>
        <begin position="44"/>
        <end position="82"/>
    </location>
</feature>
<evidence type="ECO:0000313" key="3">
    <source>
        <dbReference type="EMBL" id="GJT00498.1"/>
    </source>
</evidence>
<evidence type="ECO:0000256" key="2">
    <source>
        <dbReference type="SAM" id="MobiDB-lite"/>
    </source>
</evidence>
<reference evidence="3" key="2">
    <citation type="submission" date="2022-01" db="EMBL/GenBank/DDBJ databases">
        <authorList>
            <person name="Yamashiro T."/>
            <person name="Shiraishi A."/>
            <person name="Satake H."/>
            <person name="Nakayama K."/>
        </authorList>
    </citation>
    <scope>NUCLEOTIDE SEQUENCE</scope>
</reference>
<reference evidence="3" key="1">
    <citation type="journal article" date="2022" name="Int. J. Mol. Sci.">
        <title>Draft Genome of Tanacetum Coccineum: Genomic Comparison of Closely Related Tanacetum-Family Plants.</title>
        <authorList>
            <person name="Yamashiro T."/>
            <person name="Shiraishi A."/>
            <person name="Nakayama K."/>
            <person name="Satake H."/>
        </authorList>
    </citation>
    <scope>NUCLEOTIDE SEQUENCE</scope>
</reference>
<feature type="region of interest" description="Disordered" evidence="2">
    <location>
        <begin position="335"/>
        <end position="354"/>
    </location>
</feature>
<evidence type="ECO:0000256" key="1">
    <source>
        <dbReference type="SAM" id="Coils"/>
    </source>
</evidence>
<comment type="caution">
    <text evidence="3">The sequence shown here is derived from an EMBL/GenBank/DDBJ whole genome shotgun (WGS) entry which is preliminary data.</text>
</comment>
<proteinExistence type="predicted"/>
<organism evidence="3 4">
    <name type="scientific">Tanacetum coccineum</name>
    <dbReference type="NCBI Taxonomy" id="301880"/>
    <lineage>
        <taxon>Eukaryota</taxon>
        <taxon>Viridiplantae</taxon>
        <taxon>Streptophyta</taxon>
        <taxon>Embryophyta</taxon>
        <taxon>Tracheophyta</taxon>
        <taxon>Spermatophyta</taxon>
        <taxon>Magnoliopsida</taxon>
        <taxon>eudicotyledons</taxon>
        <taxon>Gunneridae</taxon>
        <taxon>Pentapetalae</taxon>
        <taxon>asterids</taxon>
        <taxon>campanulids</taxon>
        <taxon>Asterales</taxon>
        <taxon>Asteraceae</taxon>
        <taxon>Asteroideae</taxon>
        <taxon>Anthemideae</taxon>
        <taxon>Anthemidinae</taxon>
        <taxon>Tanacetum</taxon>
    </lineage>
</organism>
<gene>
    <name evidence="3" type="ORF">Tco_0821667</name>
</gene>
<dbReference type="EMBL" id="BQNB010012200">
    <property type="protein sequence ID" value="GJT00498.1"/>
    <property type="molecule type" value="Genomic_DNA"/>
</dbReference>
<dbReference type="Proteomes" id="UP001151760">
    <property type="component" value="Unassembled WGS sequence"/>
</dbReference>
<name>A0ABQ5AH83_9ASTR</name>
<accession>A0ABQ5AH83</accession>
<feature type="compositionally biased region" description="Basic and acidic residues" evidence="2">
    <location>
        <begin position="61"/>
        <end position="82"/>
    </location>
</feature>
<keyword evidence="4" id="KW-1185">Reference proteome</keyword>
<keyword evidence="1" id="KW-0175">Coiled coil</keyword>
<evidence type="ECO:0000313" key="4">
    <source>
        <dbReference type="Proteomes" id="UP001151760"/>
    </source>
</evidence>
<protein>
    <submittedName>
        <fullName evidence="3">Uncharacterized protein</fullName>
    </submittedName>
</protein>